<feature type="domain" description="HEPN" evidence="1">
    <location>
        <begin position="6"/>
        <end position="118"/>
    </location>
</feature>
<evidence type="ECO:0000313" key="2">
    <source>
        <dbReference type="EMBL" id="KSV58254.1"/>
    </source>
</evidence>
<dbReference type="Proteomes" id="UP000054874">
    <property type="component" value="Unassembled WGS sequence"/>
</dbReference>
<evidence type="ECO:0000259" key="1">
    <source>
        <dbReference type="Pfam" id="PF05168"/>
    </source>
</evidence>
<dbReference type="SUPFAM" id="SSF81593">
    <property type="entry name" value="Nucleotidyltransferase substrate binding subunit/domain"/>
    <property type="match status" value="1"/>
</dbReference>
<dbReference type="OrthoDB" id="9808176at2"/>
<reference evidence="2 3" key="1">
    <citation type="submission" date="2015-11" db="EMBL/GenBank/DDBJ databases">
        <title>Butyribacter intestini gen. nov., sp. nov., a butyric acid-producing bacterium of the family Lachnospiraceae isolated from the human faeces.</title>
        <authorList>
            <person name="Zou Y."/>
            <person name="Xue W."/>
            <person name="Luo G."/>
            <person name="Lv M."/>
        </authorList>
    </citation>
    <scope>NUCLEOTIDE SEQUENCE [LARGE SCALE GENOMIC DNA]</scope>
    <source>
        <strain evidence="2 3">ACET-33324</strain>
    </source>
</reference>
<gene>
    <name evidence="2" type="ORF">ASU35_13405</name>
</gene>
<dbReference type="RefSeq" id="WP_058353491.1">
    <property type="nucleotide sequence ID" value="NZ_CABMMD010000178.1"/>
</dbReference>
<keyword evidence="3" id="KW-1185">Reference proteome</keyword>
<protein>
    <recommendedName>
        <fullName evidence="1">HEPN domain-containing protein</fullName>
    </recommendedName>
</protein>
<proteinExistence type="predicted"/>
<accession>A0A0V8QCW5</accession>
<organism evidence="2 3">
    <name type="scientific">Acetivibrio ethanolgignens</name>
    <dbReference type="NCBI Taxonomy" id="290052"/>
    <lineage>
        <taxon>Bacteria</taxon>
        <taxon>Bacillati</taxon>
        <taxon>Bacillota</taxon>
        <taxon>Clostridia</taxon>
        <taxon>Eubacteriales</taxon>
        <taxon>Oscillospiraceae</taxon>
        <taxon>Acetivibrio</taxon>
    </lineage>
</organism>
<dbReference type="EMBL" id="LNAM01000178">
    <property type="protein sequence ID" value="KSV58254.1"/>
    <property type="molecule type" value="Genomic_DNA"/>
</dbReference>
<dbReference type="InterPro" id="IPR007842">
    <property type="entry name" value="HEPN_dom"/>
</dbReference>
<sequence>MKDETLLDIAAYNYRSALKNYRIVTGDERELNTVGYLLQQSVELCIKYNLEVNWIKYASSHIIEDLLDEAEGCVVFTEEFYNFAPALTRWEAISRCIKNYKVHQKQIEQAFPLVKQFLVSNGVESQDLVYSHVSVRDISAF</sequence>
<name>A0A0V8QCW5_9FIRM</name>
<dbReference type="Gene3D" id="1.20.120.330">
    <property type="entry name" value="Nucleotidyltransferases domain 2"/>
    <property type="match status" value="1"/>
</dbReference>
<dbReference type="Pfam" id="PF05168">
    <property type="entry name" value="HEPN"/>
    <property type="match status" value="1"/>
</dbReference>
<dbReference type="STRING" id="290052.ASU35_13405"/>
<evidence type="ECO:0000313" key="3">
    <source>
        <dbReference type="Proteomes" id="UP000054874"/>
    </source>
</evidence>
<dbReference type="AlphaFoldDB" id="A0A0V8QCW5"/>
<comment type="caution">
    <text evidence="2">The sequence shown here is derived from an EMBL/GenBank/DDBJ whole genome shotgun (WGS) entry which is preliminary data.</text>
</comment>